<dbReference type="Proteomes" id="UP000199409">
    <property type="component" value="Unassembled WGS sequence"/>
</dbReference>
<reference evidence="3 4" key="1">
    <citation type="submission" date="2016-10" db="EMBL/GenBank/DDBJ databases">
        <authorList>
            <person name="de Groot N.N."/>
        </authorList>
    </citation>
    <scope>NUCLEOTIDE SEQUENCE [LARGE SCALE GENOMIC DNA]</scope>
    <source>
        <strain evidence="3 4">DSM 7343</strain>
    </source>
</reference>
<gene>
    <name evidence="3" type="ORF">SAMN05660420_01427</name>
</gene>
<evidence type="ECO:0000313" key="4">
    <source>
        <dbReference type="Proteomes" id="UP000199409"/>
    </source>
</evidence>
<sequence>MAKEPSYEKVANVCNELLKLGMEKPRIKEVYARTKGSRNIAHAHWKRWLGEQDLLGTVNKVDIPKPLADTMSFSLTQAKEEGFSTAEERIDELTQEVESYETGVAELGDQIESLNQSRQQEKDSAEQKILGLERDVSAASAVNQQKQETIEKLEFELNATRKSLGQCELNLEKTILFCSRLEKELAEIKTRELGQNEKLSSLQKKNISLERLVSIKDTEILNLTSQLKTADYKIEQLSADNAELSSRVSTSFLEKRFTELEEKLQQRVEGQRDC</sequence>
<feature type="coiled-coil region" evidence="1">
    <location>
        <begin position="76"/>
        <end position="163"/>
    </location>
</feature>
<organism evidence="3 4">
    <name type="scientific">Desulfuromusa kysingii</name>
    <dbReference type="NCBI Taxonomy" id="37625"/>
    <lineage>
        <taxon>Bacteria</taxon>
        <taxon>Pseudomonadati</taxon>
        <taxon>Thermodesulfobacteriota</taxon>
        <taxon>Desulfuromonadia</taxon>
        <taxon>Desulfuromonadales</taxon>
        <taxon>Geopsychrobacteraceae</taxon>
        <taxon>Desulfuromusa</taxon>
    </lineage>
</organism>
<accession>A0A1H3YX73</accession>
<keyword evidence="1" id="KW-0175">Coiled coil</keyword>
<keyword evidence="4" id="KW-1185">Reference proteome</keyword>
<keyword evidence="3" id="KW-0238">DNA-binding</keyword>
<dbReference type="EMBL" id="FNQN01000003">
    <property type="protein sequence ID" value="SEA16056.1"/>
    <property type="molecule type" value="Genomic_DNA"/>
</dbReference>
<dbReference type="AlphaFoldDB" id="A0A1H3YX73"/>
<evidence type="ECO:0000259" key="2">
    <source>
        <dbReference type="Pfam" id="PF11740"/>
    </source>
</evidence>
<dbReference type="Gene3D" id="1.10.287.1490">
    <property type="match status" value="1"/>
</dbReference>
<proteinExistence type="predicted"/>
<feature type="domain" description="KfrA N-terminal DNA-binding" evidence="2">
    <location>
        <begin position="7"/>
        <end position="116"/>
    </location>
</feature>
<dbReference type="RefSeq" id="WP_092346151.1">
    <property type="nucleotide sequence ID" value="NZ_FNQN01000003.1"/>
</dbReference>
<evidence type="ECO:0000256" key="1">
    <source>
        <dbReference type="SAM" id="Coils"/>
    </source>
</evidence>
<evidence type="ECO:0000313" key="3">
    <source>
        <dbReference type="EMBL" id="SEA16056.1"/>
    </source>
</evidence>
<protein>
    <submittedName>
        <fullName evidence="3">Replication region DNA-binding N-term</fullName>
    </submittedName>
</protein>
<dbReference type="Pfam" id="PF11740">
    <property type="entry name" value="KfrA_N"/>
    <property type="match status" value="1"/>
</dbReference>
<dbReference type="InterPro" id="IPR021104">
    <property type="entry name" value="KfrA_DNA-bd_N"/>
</dbReference>
<dbReference type="GO" id="GO:0003677">
    <property type="term" value="F:DNA binding"/>
    <property type="evidence" value="ECO:0007669"/>
    <property type="project" value="UniProtKB-KW"/>
</dbReference>
<name>A0A1H3YX73_9BACT</name>